<evidence type="ECO:0000259" key="5">
    <source>
        <dbReference type="PROSITE" id="PS50931"/>
    </source>
</evidence>
<dbReference type="PANTHER" id="PTHR30126">
    <property type="entry name" value="HTH-TYPE TRANSCRIPTIONAL REGULATOR"/>
    <property type="match status" value="1"/>
</dbReference>
<dbReference type="GO" id="GO:0000976">
    <property type="term" value="F:transcription cis-regulatory region binding"/>
    <property type="evidence" value="ECO:0007669"/>
    <property type="project" value="TreeGrafter"/>
</dbReference>
<dbReference type="AlphaFoldDB" id="A0A9D2N1C0"/>
<dbReference type="PRINTS" id="PR00039">
    <property type="entry name" value="HTHLYSR"/>
</dbReference>
<dbReference type="Proteomes" id="UP000823910">
    <property type="component" value="Unassembled WGS sequence"/>
</dbReference>
<comment type="similarity">
    <text evidence="1">Belongs to the LysR transcriptional regulatory family.</text>
</comment>
<comment type="caution">
    <text evidence="6">The sequence shown here is derived from an EMBL/GenBank/DDBJ whole genome shotgun (WGS) entry which is preliminary data.</text>
</comment>
<dbReference type="SUPFAM" id="SSF53850">
    <property type="entry name" value="Periplasmic binding protein-like II"/>
    <property type="match status" value="1"/>
</dbReference>
<dbReference type="CDD" id="cd08434">
    <property type="entry name" value="PBP2_GltC_like"/>
    <property type="match status" value="1"/>
</dbReference>
<evidence type="ECO:0000256" key="4">
    <source>
        <dbReference type="ARBA" id="ARBA00023163"/>
    </source>
</evidence>
<reference evidence="6" key="2">
    <citation type="submission" date="2021-04" db="EMBL/GenBank/DDBJ databases">
        <authorList>
            <person name="Gilroy R."/>
        </authorList>
    </citation>
    <scope>NUCLEOTIDE SEQUENCE</scope>
    <source>
        <strain evidence="6">CHK180-15479</strain>
    </source>
</reference>
<dbReference type="InterPro" id="IPR000847">
    <property type="entry name" value="LysR_HTH_N"/>
</dbReference>
<dbReference type="PANTHER" id="PTHR30126:SF39">
    <property type="entry name" value="HTH-TYPE TRANSCRIPTIONAL REGULATOR CYSL"/>
    <property type="match status" value="1"/>
</dbReference>
<proteinExistence type="inferred from homology"/>
<protein>
    <submittedName>
        <fullName evidence="6">LysR family transcriptional regulator</fullName>
    </submittedName>
</protein>
<accession>A0A9D2N1C0</accession>
<organism evidence="6 7">
    <name type="scientific">Candidatus Enterocloster excrementipullorum</name>
    <dbReference type="NCBI Taxonomy" id="2838559"/>
    <lineage>
        <taxon>Bacteria</taxon>
        <taxon>Bacillati</taxon>
        <taxon>Bacillota</taxon>
        <taxon>Clostridia</taxon>
        <taxon>Lachnospirales</taxon>
        <taxon>Lachnospiraceae</taxon>
        <taxon>Enterocloster</taxon>
    </lineage>
</organism>
<sequence length="291" mass="33034">MNLFYLRYFVKLAHIGHYTKAAEQLCITQPSLSHAISQLEKELGLPLFEKYGRKTTLTRYGEEFLLCAEQTLRTLDNGLASLERAANREGEIRLGILRTLGIQFIPRLAARFLEEHPEAEIHFSFHTGITRELLSGLLAQKYDLAFCSEPPEELELTSVPVGKQELVLITPKDHPLAALSQVDLSQTLPYPQVYFSPGSGMRDVVNRLFEQTGRRPLIACETEEDEVIAGLVAQGFGIAVVPYMDLLEKLELAVIPLHTPGFERKFFMVHDGRRFMPPAVRHFRDFVLERV</sequence>
<keyword evidence="4" id="KW-0804">Transcription</keyword>
<evidence type="ECO:0000256" key="3">
    <source>
        <dbReference type="ARBA" id="ARBA00023125"/>
    </source>
</evidence>
<evidence type="ECO:0000256" key="1">
    <source>
        <dbReference type="ARBA" id="ARBA00009437"/>
    </source>
</evidence>
<dbReference type="Pfam" id="PF03466">
    <property type="entry name" value="LysR_substrate"/>
    <property type="match status" value="1"/>
</dbReference>
<dbReference type="Pfam" id="PF00126">
    <property type="entry name" value="HTH_1"/>
    <property type="match status" value="1"/>
</dbReference>
<dbReference type="SUPFAM" id="SSF46785">
    <property type="entry name" value="Winged helix' DNA-binding domain"/>
    <property type="match status" value="1"/>
</dbReference>
<dbReference type="InterPro" id="IPR036388">
    <property type="entry name" value="WH-like_DNA-bd_sf"/>
</dbReference>
<keyword evidence="3" id="KW-0238">DNA-binding</keyword>
<evidence type="ECO:0000313" key="7">
    <source>
        <dbReference type="Proteomes" id="UP000823910"/>
    </source>
</evidence>
<dbReference type="FunFam" id="1.10.10.10:FF:000001">
    <property type="entry name" value="LysR family transcriptional regulator"/>
    <property type="match status" value="1"/>
</dbReference>
<evidence type="ECO:0000256" key="2">
    <source>
        <dbReference type="ARBA" id="ARBA00023015"/>
    </source>
</evidence>
<reference evidence="6" key="1">
    <citation type="journal article" date="2021" name="PeerJ">
        <title>Extensive microbial diversity within the chicken gut microbiome revealed by metagenomics and culture.</title>
        <authorList>
            <person name="Gilroy R."/>
            <person name="Ravi A."/>
            <person name="Getino M."/>
            <person name="Pursley I."/>
            <person name="Horton D.L."/>
            <person name="Alikhan N.F."/>
            <person name="Baker D."/>
            <person name="Gharbi K."/>
            <person name="Hall N."/>
            <person name="Watson M."/>
            <person name="Adriaenssens E.M."/>
            <person name="Foster-Nyarko E."/>
            <person name="Jarju S."/>
            <person name="Secka A."/>
            <person name="Antonio M."/>
            <person name="Oren A."/>
            <person name="Chaudhuri R.R."/>
            <person name="La Ragione R."/>
            <person name="Hildebrand F."/>
            <person name="Pallen M.J."/>
        </authorList>
    </citation>
    <scope>NUCLEOTIDE SEQUENCE</scope>
    <source>
        <strain evidence="6">CHK180-15479</strain>
    </source>
</reference>
<evidence type="ECO:0000313" key="6">
    <source>
        <dbReference type="EMBL" id="HJC05771.1"/>
    </source>
</evidence>
<dbReference type="GO" id="GO:0003700">
    <property type="term" value="F:DNA-binding transcription factor activity"/>
    <property type="evidence" value="ECO:0007669"/>
    <property type="project" value="InterPro"/>
</dbReference>
<dbReference type="Gene3D" id="1.10.10.10">
    <property type="entry name" value="Winged helix-like DNA-binding domain superfamily/Winged helix DNA-binding domain"/>
    <property type="match status" value="1"/>
</dbReference>
<dbReference type="Gene3D" id="3.40.190.290">
    <property type="match status" value="1"/>
</dbReference>
<dbReference type="PROSITE" id="PS50931">
    <property type="entry name" value="HTH_LYSR"/>
    <property type="match status" value="1"/>
</dbReference>
<feature type="domain" description="HTH lysR-type" evidence="5">
    <location>
        <begin position="1"/>
        <end position="58"/>
    </location>
</feature>
<name>A0A9D2N1C0_9FIRM</name>
<keyword evidence="2" id="KW-0805">Transcription regulation</keyword>
<dbReference type="InterPro" id="IPR005119">
    <property type="entry name" value="LysR_subst-bd"/>
</dbReference>
<gene>
    <name evidence="6" type="ORF">H9704_06400</name>
</gene>
<dbReference type="EMBL" id="DWWT01000027">
    <property type="protein sequence ID" value="HJC05771.1"/>
    <property type="molecule type" value="Genomic_DNA"/>
</dbReference>
<dbReference type="InterPro" id="IPR036390">
    <property type="entry name" value="WH_DNA-bd_sf"/>
</dbReference>